<accession>A0ABW6JZU0</accession>
<gene>
    <name evidence="2" type="ORF">ACFYKT_13915</name>
</gene>
<protein>
    <submittedName>
        <fullName evidence="2">Uncharacterized protein</fullName>
    </submittedName>
</protein>
<evidence type="ECO:0000256" key="1">
    <source>
        <dbReference type="SAM" id="Phobius"/>
    </source>
</evidence>
<dbReference type="RefSeq" id="WP_389220615.1">
    <property type="nucleotide sequence ID" value="NZ_JBIACJ010000007.1"/>
</dbReference>
<feature type="transmembrane region" description="Helical" evidence="1">
    <location>
        <begin position="39"/>
        <end position="56"/>
    </location>
</feature>
<evidence type="ECO:0000313" key="3">
    <source>
        <dbReference type="Proteomes" id="UP001601058"/>
    </source>
</evidence>
<feature type="transmembrane region" description="Helical" evidence="1">
    <location>
        <begin position="7"/>
        <end position="27"/>
    </location>
</feature>
<evidence type="ECO:0000313" key="2">
    <source>
        <dbReference type="EMBL" id="MFE8697435.1"/>
    </source>
</evidence>
<reference evidence="2 3" key="1">
    <citation type="submission" date="2024-08" db="EMBL/GenBank/DDBJ databases">
        <title>Two novel Cytobacillus novel species.</title>
        <authorList>
            <person name="Liu G."/>
        </authorList>
    </citation>
    <scope>NUCLEOTIDE SEQUENCE [LARGE SCALE GENOMIC DNA]</scope>
    <source>
        <strain evidence="2 3">FJAT-53684</strain>
    </source>
</reference>
<feature type="transmembrane region" description="Helical" evidence="1">
    <location>
        <begin position="123"/>
        <end position="144"/>
    </location>
</feature>
<proteinExistence type="predicted"/>
<organism evidence="2 3">
    <name type="scientific">Cytobacillus mangrovibacter</name>
    <dbReference type="NCBI Taxonomy" id="3299024"/>
    <lineage>
        <taxon>Bacteria</taxon>
        <taxon>Bacillati</taxon>
        <taxon>Bacillota</taxon>
        <taxon>Bacilli</taxon>
        <taxon>Bacillales</taxon>
        <taxon>Bacillaceae</taxon>
        <taxon>Cytobacillus</taxon>
    </lineage>
</organism>
<dbReference type="Proteomes" id="UP001601058">
    <property type="component" value="Unassembled WGS sequence"/>
</dbReference>
<keyword evidence="3" id="KW-1185">Reference proteome</keyword>
<keyword evidence="1" id="KW-0812">Transmembrane</keyword>
<sequence>MKKALPISISILVIFIIVFAIGEYFTIKRYDVMSGNGNIGLLPIGILFIVLMYALIKIYQAIPKNISPFFILAFLLISTISLPFSINYGIKQLSLIRKSLLKNFDLSDVYQLTKGITIYTNTVFINIFSMCTLIILSVLILMLVKKYLNK</sequence>
<feature type="transmembrane region" description="Helical" evidence="1">
    <location>
        <begin position="68"/>
        <end position="90"/>
    </location>
</feature>
<comment type="caution">
    <text evidence="2">The sequence shown here is derived from an EMBL/GenBank/DDBJ whole genome shotgun (WGS) entry which is preliminary data.</text>
</comment>
<name>A0ABW6JZU0_9BACI</name>
<keyword evidence="1" id="KW-1133">Transmembrane helix</keyword>
<dbReference type="EMBL" id="JBIACJ010000007">
    <property type="protein sequence ID" value="MFE8697435.1"/>
    <property type="molecule type" value="Genomic_DNA"/>
</dbReference>
<keyword evidence="1" id="KW-0472">Membrane</keyword>